<evidence type="ECO:0000313" key="7">
    <source>
        <dbReference type="EMBL" id="KHN15301.1"/>
    </source>
</evidence>
<feature type="compositionally biased region" description="Basic residues" evidence="5">
    <location>
        <begin position="126"/>
        <end position="138"/>
    </location>
</feature>
<accession>A0A0B2Q152</accession>
<dbReference type="Proteomes" id="UP000289340">
    <property type="component" value="Chromosome 14"/>
</dbReference>
<evidence type="ECO:0000256" key="4">
    <source>
        <dbReference type="ARBA" id="ARBA00023242"/>
    </source>
</evidence>
<reference evidence="8 9" key="2">
    <citation type="submission" date="2018-09" db="EMBL/GenBank/DDBJ databases">
        <title>A high-quality reference genome of wild soybean provides a powerful tool to mine soybean genomes.</title>
        <authorList>
            <person name="Xie M."/>
            <person name="Chung C.Y.L."/>
            <person name="Li M.-W."/>
            <person name="Wong F.-L."/>
            <person name="Chan T.-F."/>
            <person name="Lam H.-M."/>
        </authorList>
    </citation>
    <scope>NUCLEOTIDE SEQUENCE [LARGE SCALE GENOMIC DNA]</scope>
    <source>
        <strain evidence="9">cv. W05</strain>
        <tissue evidence="8">Hypocotyl of etiolated seedlings</tissue>
    </source>
</reference>
<dbReference type="InterPro" id="IPR036638">
    <property type="entry name" value="HLH_DNA-bd_sf"/>
</dbReference>
<evidence type="ECO:0000256" key="3">
    <source>
        <dbReference type="ARBA" id="ARBA00023163"/>
    </source>
</evidence>
<dbReference type="EMBL" id="QZWG01000014">
    <property type="protein sequence ID" value="RZB68428.1"/>
    <property type="molecule type" value="Genomic_DNA"/>
</dbReference>
<dbReference type="InterPro" id="IPR011598">
    <property type="entry name" value="bHLH_dom"/>
</dbReference>
<evidence type="ECO:0000256" key="2">
    <source>
        <dbReference type="ARBA" id="ARBA00023015"/>
    </source>
</evidence>
<dbReference type="SMART" id="SM00353">
    <property type="entry name" value="HLH"/>
    <property type="match status" value="1"/>
</dbReference>
<dbReference type="GO" id="GO:0003700">
    <property type="term" value="F:DNA-binding transcription factor activity"/>
    <property type="evidence" value="ECO:0007669"/>
    <property type="project" value="TreeGrafter"/>
</dbReference>
<gene>
    <name evidence="8" type="ORF">D0Y65_038274</name>
    <name evidence="7" type="ORF">glysoja_044363</name>
</gene>
<reference evidence="7" key="1">
    <citation type="submission" date="2014-07" db="EMBL/GenBank/DDBJ databases">
        <title>Identification of a novel salt tolerance gene in wild soybean by whole-genome sequencing.</title>
        <authorList>
            <person name="Lam H.-M."/>
            <person name="Qi X."/>
            <person name="Li M.-W."/>
            <person name="Liu X."/>
            <person name="Xie M."/>
            <person name="Ni M."/>
            <person name="Xu X."/>
        </authorList>
    </citation>
    <scope>NUCLEOTIDE SEQUENCE [LARGE SCALE GENOMIC DNA]</scope>
    <source>
        <tissue evidence="7">Root</tissue>
    </source>
</reference>
<dbReference type="GO" id="GO:0046983">
    <property type="term" value="F:protein dimerization activity"/>
    <property type="evidence" value="ECO:0007669"/>
    <property type="project" value="InterPro"/>
</dbReference>
<dbReference type="PANTHER" id="PTHR12565">
    <property type="entry name" value="STEROL REGULATORY ELEMENT-BINDING PROTEIN"/>
    <property type="match status" value="1"/>
</dbReference>
<name>A0A0B2Q152_GLYSO</name>
<dbReference type="GO" id="GO:0005634">
    <property type="term" value="C:nucleus"/>
    <property type="evidence" value="ECO:0007669"/>
    <property type="project" value="UniProtKB-SubCell"/>
</dbReference>
<dbReference type="Proteomes" id="UP000053555">
    <property type="component" value="Unassembled WGS sequence"/>
</dbReference>
<dbReference type="EMBL" id="KN661151">
    <property type="protein sequence ID" value="KHN15301.1"/>
    <property type="molecule type" value="Genomic_DNA"/>
</dbReference>
<evidence type="ECO:0000313" key="9">
    <source>
        <dbReference type="Proteomes" id="UP000289340"/>
    </source>
</evidence>
<comment type="subcellular location">
    <subcellularLocation>
        <location evidence="1">Nucleus</location>
    </subcellularLocation>
</comment>
<evidence type="ECO:0000313" key="8">
    <source>
        <dbReference type="EMBL" id="RZB68428.1"/>
    </source>
</evidence>
<dbReference type="SUPFAM" id="SSF47459">
    <property type="entry name" value="HLH, helix-loop-helix DNA-binding domain"/>
    <property type="match status" value="1"/>
</dbReference>
<keyword evidence="2" id="KW-0805">Transcription regulation</keyword>
<feature type="domain" description="BHLH" evidence="6">
    <location>
        <begin position="159"/>
        <end position="209"/>
    </location>
</feature>
<dbReference type="PANTHER" id="PTHR12565:SF340">
    <property type="entry name" value="TRANSCRIPTION FACTOR BEE 3"/>
    <property type="match status" value="1"/>
</dbReference>
<feature type="compositionally biased region" description="Polar residues" evidence="5">
    <location>
        <begin position="110"/>
        <end position="124"/>
    </location>
</feature>
<keyword evidence="3" id="KW-0804">Transcription</keyword>
<protein>
    <submittedName>
        <fullName evidence="7">Transcription factor BEE 1</fullName>
    </submittedName>
</protein>
<evidence type="ECO:0000256" key="1">
    <source>
        <dbReference type="ARBA" id="ARBA00004123"/>
    </source>
</evidence>
<keyword evidence="4" id="KW-0539">Nucleus</keyword>
<dbReference type="InterPro" id="IPR024097">
    <property type="entry name" value="bHLH_ZIP_TF"/>
</dbReference>
<evidence type="ECO:0000256" key="5">
    <source>
        <dbReference type="SAM" id="MobiDB-lite"/>
    </source>
</evidence>
<sequence length="270" mass="30774">MAEFTENLQRIGPSSFPFLDIDPSMELLNQFIGMNQLYVLDNSNLMPYFSFDTFLLGPQEPEFPGNLEEDFPFLFNHVNHNNALPISLPIFQAENEIHEGKKRKSMDLPETSSVNSTPKVSESGNKFKHSSGRGKRVKNNVTEEEKAKEVVNVRARSGQATDSRNLAERVRRGKINEKLRYLQNIVPGCYKTMGMAVMLDEIINYAQSLQHQVEFLSLKLTAPSTFYGFNSEIDALETMQRARASEAKELGMYKREGYGGVSFFQQTWHL</sequence>
<feature type="region of interest" description="Disordered" evidence="5">
    <location>
        <begin position="100"/>
        <end position="138"/>
    </location>
</feature>
<keyword evidence="9" id="KW-1185">Reference proteome</keyword>
<evidence type="ECO:0000259" key="6">
    <source>
        <dbReference type="PROSITE" id="PS50888"/>
    </source>
</evidence>
<dbReference type="AlphaFoldDB" id="A0A0B2Q152"/>
<dbReference type="Gene3D" id="4.10.280.10">
    <property type="entry name" value="Helix-loop-helix DNA-binding domain"/>
    <property type="match status" value="1"/>
</dbReference>
<feature type="region of interest" description="Disordered" evidence="5">
    <location>
        <begin position="144"/>
        <end position="163"/>
    </location>
</feature>
<organism evidence="7">
    <name type="scientific">Glycine soja</name>
    <name type="common">Wild soybean</name>
    <dbReference type="NCBI Taxonomy" id="3848"/>
    <lineage>
        <taxon>Eukaryota</taxon>
        <taxon>Viridiplantae</taxon>
        <taxon>Streptophyta</taxon>
        <taxon>Embryophyta</taxon>
        <taxon>Tracheophyta</taxon>
        <taxon>Spermatophyta</taxon>
        <taxon>Magnoliopsida</taxon>
        <taxon>eudicotyledons</taxon>
        <taxon>Gunneridae</taxon>
        <taxon>Pentapetalae</taxon>
        <taxon>rosids</taxon>
        <taxon>fabids</taxon>
        <taxon>Fabales</taxon>
        <taxon>Fabaceae</taxon>
        <taxon>Papilionoideae</taxon>
        <taxon>50 kb inversion clade</taxon>
        <taxon>NPAAA clade</taxon>
        <taxon>indigoferoid/millettioid clade</taxon>
        <taxon>Phaseoleae</taxon>
        <taxon>Glycine</taxon>
        <taxon>Glycine subgen. Soja</taxon>
    </lineage>
</organism>
<proteinExistence type="predicted"/>
<dbReference type="PROSITE" id="PS50888">
    <property type="entry name" value="BHLH"/>
    <property type="match status" value="1"/>
</dbReference>